<protein>
    <submittedName>
        <fullName evidence="2">HD domain-containing protein</fullName>
    </submittedName>
</protein>
<keyword evidence="1" id="KW-0812">Transmembrane</keyword>
<dbReference type="PANTHER" id="PTHR45228">
    <property type="entry name" value="CYCLIC DI-GMP PHOSPHODIESTERASE TM_0186-RELATED"/>
    <property type="match status" value="1"/>
</dbReference>
<sequence>MNRSSAPRWALQRIDTGTLLLAAAALVVVAVSLSATAMAGLRDPATAFGFGVLVAVGELTRMTLPGNREVAPISSAGALGYTFVLTVAGVPAVHSATQVISVCALATLLGALPHLVVNRGPHLDAVARRLLVVALVAVVYRPFLEWARPLEHHVWVAIAAMAVLATLVWLADCVIAAGLRADALRARFGVTVRDELRAQAPIGVAVATSGVLLALSASVMGLIALVVFSAPLLVTHVAFRRYAEIRLTYAQTVRALSRVTEVGGYVENGHSRRVSQLAVMVGRDLGLREAELLDLEYAALMHDIGQLSLPRPIPGGATVLAAREEQVRIAELGASVIQQTGVLDRVAEMVRRQSDPAAGRAEDGPPPLGSRIIKAANAFDDLVGGSRDRDRAAAVIERLRLDSRCEYDPRVIEALERVHDRPPRRV</sequence>
<name>A0A2T0QDP7_9ACTN</name>
<dbReference type="InterPro" id="IPR052020">
    <property type="entry name" value="Cyclic_di-GMP/3'3'-cGAMP_PDE"/>
</dbReference>
<gene>
    <name evidence="2" type="ORF">CLV72_101649</name>
</gene>
<dbReference type="EMBL" id="PVZC01000001">
    <property type="protein sequence ID" value="PRY02049.1"/>
    <property type="molecule type" value="Genomic_DNA"/>
</dbReference>
<evidence type="ECO:0000313" key="3">
    <source>
        <dbReference type="Proteomes" id="UP000237846"/>
    </source>
</evidence>
<dbReference type="Gene3D" id="1.10.3210.10">
    <property type="entry name" value="Hypothetical protein af1432"/>
    <property type="match status" value="1"/>
</dbReference>
<dbReference type="AlphaFoldDB" id="A0A2T0QDP7"/>
<evidence type="ECO:0000256" key="1">
    <source>
        <dbReference type="SAM" id="Phobius"/>
    </source>
</evidence>
<dbReference type="SUPFAM" id="SSF109604">
    <property type="entry name" value="HD-domain/PDEase-like"/>
    <property type="match status" value="1"/>
</dbReference>
<dbReference type="InterPro" id="IPR003607">
    <property type="entry name" value="HD/PDEase_dom"/>
</dbReference>
<proteinExistence type="predicted"/>
<feature type="transmembrane region" description="Helical" evidence="1">
    <location>
        <begin position="198"/>
        <end position="215"/>
    </location>
</feature>
<feature type="transmembrane region" description="Helical" evidence="1">
    <location>
        <begin position="155"/>
        <end position="177"/>
    </location>
</feature>
<dbReference type="RefSeq" id="WP_106238832.1">
    <property type="nucleotide sequence ID" value="NZ_PVZC01000001.1"/>
</dbReference>
<keyword evidence="1" id="KW-0472">Membrane</keyword>
<comment type="caution">
    <text evidence="2">The sequence shown here is derived from an EMBL/GenBank/DDBJ whole genome shotgun (WGS) entry which is preliminary data.</text>
</comment>
<reference evidence="2 3" key="1">
    <citation type="submission" date="2018-03" db="EMBL/GenBank/DDBJ databases">
        <title>Genomic Encyclopedia of Archaeal and Bacterial Type Strains, Phase II (KMG-II): from individual species to whole genera.</title>
        <authorList>
            <person name="Goeker M."/>
        </authorList>
    </citation>
    <scope>NUCLEOTIDE SEQUENCE [LARGE SCALE GENOMIC DNA]</scope>
    <source>
        <strain evidence="2 3">DSM 45601</strain>
    </source>
</reference>
<dbReference type="Pfam" id="PF13487">
    <property type="entry name" value="HD_5"/>
    <property type="match status" value="1"/>
</dbReference>
<dbReference type="PANTHER" id="PTHR45228:SF4">
    <property type="entry name" value="LIPOPROTEIN"/>
    <property type="match status" value="1"/>
</dbReference>
<keyword evidence="1" id="KW-1133">Transmembrane helix</keyword>
<feature type="transmembrane region" description="Helical" evidence="1">
    <location>
        <begin position="126"/>
        <end position="143"/>
    </location>
</feature>
<dbReference type="OrthoDB" id="40937at2"/>
<keyword evidence="3" id="KW-1185">Reference proteome</keyword>
<dbReference type="Proteomes" id="UP000237846">
    <property type="component" value="Unassembled WGS sequence"/>
</dbReference>
<dbReference type="CDD" id="cd00077">
    <property type="entry name" value="HDc"/>
    <property type="match status" value="1"/>
</dbReference>
<feature type="transmembrane region" description="Helical" evidence="1">
    <location>
        <begin position="99"/>
        <end position="117"/>
    </location>
</feature>
<evidence type="ECO:0000313" key="2">
    <source>
        <dbReference type="EMBL" id="PRY02049.1"/>
    </source>
</evidence>
<organism evidence="2 3">
    <name type="scientific">Allonocardiopsis opalescens</name>
    <dbReference type="NCBI Taxonomy" id="1144618"/>
    <lineage>
        <taxon>Bacteria</taxon>
        <taxon>Bacillati</taxon>
        <taxon>Actinomycetota</taxon>
        <taxon>Actinomycetes</taxon>
        <taxon>Streptosporangiales</taxon>
        <taxon>Allonocardiopsis</taxon>
    </lineage>
</organism>
<accession>A0A2T0QDP7</accession>